<name>A0ABP9SRU8_9ACTN</name>
<feature type="domain" description="Aminoglycoside phosphotransferase" evidence="1">
    <location>
        <begin position="44"/>
        <end position="183"/>
    </location>
</feature>
<sequence length="207" mass="22665">MTPVPPTTEALRELVAEQFGTARRPVALDRLTGGSKKDVYRLTLDDDPRAAAAPLSALGDSLRRMHTTIGPGYGKLTLLASGRAPQTRRPEEIIVGRAMGRLDEVARRDARIAAVRHRIARHVRDLAAAVTPRATHGLVHGELGPDHVLVTPAGEPVIIDIEGLTYFDVEWEHAFLRMRFGDAYPALRPVEVTPTGWSSTGTRRSCR</sequence>
<dbReference type="SUPFAM" id="SSF56112">
    <property type="entry name" value="Protein kinase-like (PK-like)"/>
    <property type="match status" value="1"/>
</dbReference>
<accession>A0ABP9SRU8</accession>
<evidence type="ECO:0000313" key="3">
    <source>
        <dbReference type="Proteomes" id="UP001501570"/>
    </source>
</evidence>
<reference evidence="3" key="1">
    <citation type="journal article" date="2019" name="Int. J. Syst. Evol. Microbiol.">
        <title>The Global Catalogue of Microorganisms (GCM) 10K type strain sequencing project: providing services to taxonomists for standard genome sequencing and annotation.</title>
        <authorList>
            <consortium name="The Broad Institute Genomics Platform"/>
            <consortium name="The Broad Institute Genome Sequencing Center for Infectious Disease"/>
            <person name="Wu L."/>
            <person name="Ma J."/>
        </authorList>
    </citation>
    <scope>NUCLEOTIDE SEQUENCE [LARGE SCALE GENOMIC DNA]</scope>
    <source>
        <strain evidence="3">JCM 18304</strain>
    </source>
</reference>
<comment type="caution">
    <text evidence="2">The sequence shown here is derived from an EMBL/GenBank/DDBJ whole genome shotgun (WGS) entry which is preliminary data.</text>
</comment>
<dbReference type="EMBL" id="BAABJQ010000041">
    <property type="protein sequence ID" value="GAA5200127.1"/>
    <property type="molecule type" value="Genomic_DNA"/>
</dbReference>
<dbReference type="Pfam" id="PF01636">
    <property type="entry name" value="APH"/>
    <property type="match status" value="1"/>
</dbReference>
<gene>
    <name evidence="2" type="ORF">GCM10023322_77300</name>
</gene>
<dbReference type="Gene3D" id="3.90.1200.10">
    <property type="match status" value="1"/>
</dbReference>
<dbReference type="Proteomes" id="UP001501570">
    <property type="component" value="Unassembled WGS sequence"/>
</dbReference>
<protein>
    <recommendedName>
        <fullName evidence="1">Aminoglycoside phosphotransferase domain-containing protein</fullName>
    </recommendedName>
</protein>
<evidence type="ECO:0000259" key="1">
    <source>
        <dbReference type="Pfam" id="PF01636"/>
    </source>
</evidence>
<keyword evidence="3" id="KW-1185">Reference proteome</keyword>
<dbReference type="InterPro" id="IPR002575">
    <property type="entry name" value="Aminoglycoside_PTrfase"/>
</dbReference>
<organism evidence="2 3">
    <name type="scientific">Rugosimonospora acidiphila</name>
    <dbReference type="NCBI Taxonomy" id="556531"/>
    <lineage>
        <taxon>Bacteria</taxon>
        <taxon>Bacillati</taxon>
        <taxon>Actinomycetota</taxon>
        <taxon>Actinomycetes</taxon>
        <taxon>Micromonosporales</taxon>
        <taxon>Micromonosporaceae</taxon>
        <taxon>Rugosimonospora</taxon>
    </lineage>
</organism>
<proteinExistence type="predicted"/>
<evidence type="ECO:0000313" key="2">
    <source>
        <dbReference type="EMBL" id="GAA5200127.1"/>
    </source>
</evidence>
<dbReference type="InterPro" id="IPR011009">
    <property type="entry name" value="Kinase-like_dom_sf"/>
</dbReference>